<keyword evidence="3" id="KW-1185">Reference proteome</keyword>
<feature type="transmembrane region" description="Helical" evidence="2">
    <location>
        <begin position="68"/>
        <end position="87"/>
    </location>
</feature>
<feature type="region of interest" description="Disordered" evidence="1">
    <location>
        <begin position="172"/>
        <end position="198"/>
    </location>
</feature>
<dbReference type="RefSeq" id="XP_060028901.1">
    <property type="nucleotide sequence ID" value="XM_060172918.1"/>
</dbReference>
<evidence type="ECO:0000256" key="2">
    <source>
        <dbReference type="SAM" id="Phobius"/>
    </source>
</evidence>
<gene>
    <name evidence="4" type="primary">LOC132533095</name>
</gene>
<keyword evidence="2" id="KW-1133">Transmembrane helix</keyword>
<proteinExistence type="predicted"/>
<dbReference type="InterPro" id="IPR029365">
    <property type="entry name" value="TMEM238"/>
</dbReference>
<evidence type="ECO:0000313" key="3">
    <source>
        <dbReference type="Proteomes" id="UP001652624"/>
    </source>
</evidence>
<evidence type="ECO:0000313" key="4">
    <source>
        <dbReference type="RefSeq" id="XP_060028901.1"/>
    </source>
</evidence>
<name>A0ABM3VX83_ERIEU</name>
<feature type="compositionally biased region" description="Polar residues" evidence="1">
    <location>
        <begin position="455"/>
        <end position="465"/>
    </location>
</feature>
<reference evidence="4" key="1">
    <citation type="submission" date="2025-08" db="UniProtKB">
        <authorList>
            <consortium name="RefSeq"/>
        </authorList>
    </citation>
    <scope>IDENTIFICATION</scope>
</reference>
<keyword evidence="2" id="KW-0472">Membrane</keyword>
<organism evidence="3 4">
    <name type="scientific">Erinaceus europaeus</name>
    <name type="common">Western European hedgehog</name>
    <dbReference type="NCBI Taxonomy" id="9365"/>
    <lineage>
        <taxon>Eukaryota</taxon>
        <taxon>Metazoa</taxon>
        <taxon>Chordata</taxon>
        <taxon>Craniata</taxon>
        <taxon>Vertebrata</taxon>
        <taxon>Euteleostomi</taxon>
        <taxon>Mammalia</taxon>
        <taxon>Eutheria</taxon>
        <taxon>Laurasiatheria</taxon>
        <taxon>Eulipotyphla</taxon>
        <taxon>Erinaceidae</taxon>
        <taxon>Erinaceinae</taxon>
        <taxon>Erinaceus</taxon>
    </lineage>
</organism>
<dbReference type="Pfam" id="PF15125">
    <property type="entry name" value="TMEM238"/>
    <property type="match status" value="1"/>
</dbReference>
<accession>A0ABM3VX83</accession>
<protein>
    <submittedName>
        <fullName evidence="4">Uncharacterized protein LOC132533095</fullName>
    </submittedName>
</protein>
<evidence type="ECO:0000256" key="1">
    <source>
        <dbReference type="SAM" id="MobiDB-lite"/>
    </source>
</evidence>
<dbReference type="PANTHER" id="PTHR28613:SF6">
    <property type="entry name" value="RIKEN CDNA A930007A09 GENE"/>
    <property type="match status" value="1"/>
</dbReference>
<feature type="transmembrane region" description="Helical" evidence="2">
    <location>
        <begin position="40"/>
        <end position="61"/>
    </location>
</feature>
<feature type="region of interest" description="Disordered" evidence="1">
    <location>
        <begin position="420"/>
        <end position="478"/>
    </location>
</feature>
<sequence>MDAAHLAAAETVGTHAFQQVDSEKQVENKRRPCLDRCQHFFWVGVFLDMVGSVVLGMGIFAQVQCSDMLLYLGSIIIFLSLLCWFFWYTGNIEVDPEDVLKKSPFVLSPSIVDTLNPSFSHRFSCTFRDFSATLMRLRQPRQQRQRRSRRSTTNLLRESLNTITMVINQLEQGEEEEGQDREGKGPILQGSDIQDEGRKAWAYQPEAARSLKIVGTPRSDAVYVTPEHGVTRFTREPLSQQVQSDSTWPVAQPLPFSLRASVSLPTFSLDSTSPPVTLVTYKSTVLSPKADSSQAAACLASTSQPLHLLCSSLPTVRLSSLTRPLSQPTLSVDQSLLFTTPQYRLQESLHLQSQLQPTVVQAHQSHFVPDMFSVLHFLPPFQSKDITPSVSQAAQDFQNHFIYSRECIRRRTAVQEIALSSSSSIDMPQKPKAQFLKNLPGVRQDPSDDKENPLPESSSSGTGIQKTVPPKSGPRHTP</sequence>
<dbReference type="PANTHER" id="PTHR28613">
    <property type="entry name" value="SI:CH211-232M10.4-RELATED"/>
    <property type="match status" value="1"/>
</dbReference>
<keyword evidence="2" id="KW-0812">Transmembrane</keyword>
<dbReference type="Proteomes" id="UP001652624">
    <property type="component" value="Chromosome 15"/>
</dbReference>
<dbReference type="GeneID" id="132533095"/>